<organism evidence="2 3">
    <name type="scientific">Hyaloscypha variabilis (strain UAMH 11265 / GT02V1 / F)</name>
    <name type="common">Meliniomyces variabilis</name>
    <dbReference type="NCBI Taxonomy" id="1149755"/>
    <lineage>
        <taxon>Eukaryota</taxon>
        <taxon>Fungi</taxon>
        <taxon>Dikarya</taxon>
        <taxon>Ascomycota</taxon>
        <taxon>Pezizomycotina</taxon>
        <taxon>Leotiomycetes</taxon>
        <taxon>Helotiales</taxon>
        <taxon>Hyaloscyphaceae</taxon>
        <taxon>Hyaloscypha</taxon>
        <taxon>Hyaloscypha variabilis</taxon>
    </lineage>
</organism>
<accession>A0A2J6REC3</accession>
<sequence>YYALSYVWGDAQDKIPVLVNGKQLLITRNLESFLQRQRNTFSPNEQPSRIFWVDAICIDQTNLEERSRQVAFMADIYKEADTVLAWLGEETPISRIAMTALSRPDADYDTASNEETFAVLKYFQSGYYWDRLWIVQELFHARRIIL</sequence>
<proteinExistence type="predicted"/>
<dbReference type="STRING" id="1149755.A0A2J6REC3"/>
<feature type="non-terminal residue" evidence="2">
    <location>
        <position position="1"/>
    </location>
</feature>
<protein>
    <recommendedName>
        <fullName evidence="1">Heterokaryon incompatibility domain-containing protein</fullName>
    </recommendedName>
</protein>
<evidence type="ECO:0000313" key="2">
    <source>
        <dbReference type="EMBL" id="PMD36872.1"/>
    </source>
</evidence>
<dbReference type="InterPro" id="IPR052895">
    <property type="entry name" value="HetReg/Transcr_Mod"/>
</dbReference>
<feature type="non-terminal residue" evidence="2">
    <location>
        <position position="146"/>
    </location>
</feature>
<dbReference type="Pfam" id="PF06985">
    <property type="entry name" value="HET"/>
    <property type="match status" value="1"/>
</dbReference>
<name>A0A2J6REC3_HYAVF</name>
<evidence type="ECO:0000259" key="1">
    <source>
        <dbReference type="Pfam" id="PF06985"/>
    </source>
</evidence>
<dbReference type="OrthoDB" id="2157530at2759"/>
<dbReference type="InterPro" id="IPR010730">
    <property type="entry name" value="HET"/>
</dbReference>
<gene>
    <name evidence="2" type="ORF">L207DRAFT_381808</name>
</gene>
<dbReference type="Proteomes" id="UP000235786">
    <property type="component" value="Unassembled WGS sequence"/>
</dbReference>
<reference evidence="2 3" key="1">
    <citation type="submission" date="2016-04" db="EMBL/GenBank/DDBJ databases">
        <title>A degradative enzymes factory behind the ericoid mycorrhizal symbiosis.</title>
        <authorList>
            <consortium name="DOE Joint Genome Institute"/>
            <person name="Martino E."/>
            <person name="Morin E."/>
            <person name="Grelet G."/>
            <person name="Kuo A."/>
            <person name="Kohler A."/>
            <person name="Daghino S."/>
            <person name="Barry K."/>
            <person name="Choi C."/>
            <person name="Cichocki N."/>
            <person name="Clum A."/>
            <person name="Copeland A."/>
            <person name="Hainaut M."/>
            <person name="Haridas S."/>
            <person name="Labutti K."/>
            <person name="Lindquist E."/>
            <person name="Lipzen A."/>
            <person name="Khouja H.-R."/>
            <person name="Murat C."/>
            <person name="Ohm R."/>
            <person name="Olson A."/>
            <person name="Spatafora J."/>
            <person name="Veneault-Fourrey C."/>
            <person name="Henrissat B."/>
            <person name="Grigoriev I."/>
            <person name="Martin F."/>
            <person name="Perotto S."/>
        </authorList>
    </citation>
    <scope>NUCLEOTIDE SEQUENCE [LARGE SCALE GENOMIC DNA]</scope>
    <source>
        <strain evidence="2 3">F</strain>
    </source>
</reference>
<dbReference type="EMBL" id="KZ613950">
    <property type="protein sequence ID" value="PMD36872.1"/>
    <property type="molecule type" value="Genomic_DNA"/>
</dbReference>
<evidence type="ECO:0000313" key="3">
    <source>
        <dbReference type="Proteomes" id="UP000235786"/>
    </source>
</evidence>
<dbReference type="PANTHER" id="PTHR24148">
    <property type="entry name" value="ANKYRIN REPEAT DOMAIN-CONTAINING PROTEIN 39 HOMOLOG-RELATED"/>
    <property type="match status" value="1"/>
</dbReference>
<dbReference type="PANTHER" id="PTHR24148:SF64">
    <property type="entry name" value="HETEROKARYON INCOMPATIBILITY DOMAIN-CONTAINING PROTEIN"/>
    <property type="match status" value="1"/>
</dbReference>
<dbReference type="AlphaFoldDB" id="A0A2J6REC3"/>
<feature type="domain" description="Heterokaryon incompatibility" evidence="1">
    <location>
        <begin position="1"/>
        <end position="137"/>
    </location>
</feature>
<keyword evidence="3" id="KW-1185">Reference proteome</keyword>